<name>A0A7V5H3K8_CALAY</name>
<organism evidence="1">
    <name type="scientific">Caldithrix abyssi</name>
    <dbReference type="NCBI Taxonomy" id="187145"/>
    <lineage>
        <taxon>Bacteria</taxon>
        <taxon>Pseudomonadati</taxon>
        <taxon>Calditrichota</taxon>
        <taxon>Calditrichia</taxon>
        <taxon>Calditrichales</taxon>
        <taxon>Calditrichaceae</taxon>
        <taxon>Caldithrix</taxon>
    </lineage>
</organism>
<protein>
    <submittedName>
        <fullName evidence="1">Uncharacterized protein</fullName>
    </submittedName>
</protein>
<reference evidence="1" key="1">
    <citation type="journal article" date="2020" name="mSystems">
        <title>Genome- and Community-Level Interaction Insights into Carbon Utilization and Element Cycling Functions of Hydrothermarchaeota in Hydrothermal Sediment.</title>
        <authorList>
            <person name="Zhou Z."/>
            <person name="Liu Y."/>
            <person name="Xu W."/>
            <person name="Pan J."/>
            <person name="Luo Z.H."/>
            <person name="Li M."/>
        </authorList>
    </citation>
    <scope>NUCLEOTIDE SEQUENCE [LARGE SCALE GENOMIC DNA]</scope>
    <source>
        <strain evidence="1">HyVt-76</strain>
    </source>
</reference>
<dbReference type="Proteomes" id="UP000886111">
    <property type="component" value="Unassembled WGS sequence"/>
</dbReference>
<comment type="caution">
    <text evidence="1">The sequence shown here is derived from an EMBL/GenBank/DDBJ whole genome shotgun (WGS) entry which is preliminary data.</text>
</comment>
<dbReference type="AlphaFoldDB" id="A0A7V5H3K8"/>
<proteinExistence type="predicted"/>
<dbReference type="EMBL" id="DRTD01000320">
    <property type="protein sequence ID" value="HHE54977.1"/>
    <property type="molecule type" value="Genomic_DNA"/>
</dbReference>
<sequence>MTNILSESEVMKNDGIFNRDQSSVFKNISSIKPIKNKIIKKDQVVVGSKRKIEHSLRVSESHHDGKITPIFNADELIGIIYECSCGKVAQILFDFEESSEHQQHSATG</sequence>
<evidence type="ECO:0000313" key="1">
    <source>
        <dbReference type="EMBL" id="HHE54977.1"/>
    </source>
</evidence>
<gene>
    <name evidence="1" type="ORF">ENL21_04290</name>
</gene>
<accession>A0A7V5H3K8</accession>